<dbReference type="InterPro" id="IPR044741">
    <property type="entry name" value="NsLTP-like"/>
</dbReference>
<dbReference type="Proteomes" id="UP000504603">
    <property type="component" value="Unplaced"/>
</dbReference>
<dbReference type="RefSeq" id="XP_022157891.1">
    <property type="nucleotide sequence ID" value="XM_022302199.1"/>
</dbReference>
<keyword evidence="3" id="KW-1185">Reference proteome</keyword>
<dbReference type="SUPFAM" id="SSF47699">
    <property type="entry name" value="Bifunctional inhibitor/lipid-transfer protein/seed storage 2S albumin"/>
    <property type="match status" value="1"/>
</dbReference>
<dbReference type="PANTHER" id="PTHR33286:SF54">
    <property type="entry name" value="BIFUNCTIONAL INHIBITOR_LIPID-TRANSFER PROTEIN_SEED STORAGE 2S ALBUMIN SUPERFAMILY PROTEIN"/>
    <property type="match status" value="1"/>
</dbReference>
<protein>
    <submittedName>
        <fullName evidence="4">Uncharacterized protein LOC111024499</fullName>
    </submittedName>
</protein>
<dbReference type="AlphaFoldDB" id="A0A6J1DZG7"/>
<evidence type="ECO:0000313" key="3">
    <source>
        <dbReference type="Proteomes" id="UP000504603"/>
    </source>
</evidence>
<dbReference type="CDD" id="cd04660">
    <property type="entry name" value="nsLTP_like"/>
    <property type="match status" value="1"/>
</dbReference>
<feature type="chain" id="PRO_5026669933" evidence="1">
    <location>
        <begin position="19"/>
        <end position="113"/>
    </location>
</feature>
<dbReference type="InterPro" id="IPR016140">
    <property type="entry name" value="Bifunc_inhib/LTP/seed_store"/>
</dbReference>
<dbReference type="PANTHER" id="PTHR33286">
    <property type="entry name" value="BIFUNCTIONAL INHIBITOR/LIPID-TRANSFER PROTEIN/SEED STORAGE 2S ALBUMIN SUPERFAMILY PROTEIN"/>
    <property type="match status" value="1"/>
</dbReference>
<reference evidence="4" key="1">
    <citation type="submission" date="2025-08" db="UniProtKB">
        <authorList>
            <consortium name="RefSeq"/>
        </authorList>
    </citation>
    <scope>IDENTIFICATION</scope>
    <source>
        <strain evidence="4">OHB3-1</strain>
    </source>
</reference>
<dbReference type="Gene3D" id="1.10.110.10">
    <property type="entry name" value="Plant lipid-transfer and hydrophobic proteins"/>
    <property type="match status" value="1"/>
</dbReference>
<dbReference type="InterPro" id="IPR036312">
    <property type="entry name" value="Bifun_inhib/LTP/seed_sf"/>
</dbReference>
<gene>
    <name evidence="4" type="primary">LOC111024499</name>
</gene>
<organism evidence="3 4">
    <name type="scientific">Momordica charantia</name>
    <name type="common">Bitter gourd</name>
    <name type="synonym">Balsam pear</name>
    <dbReference type="NCBI Taxonomy" id="3673"/>
    <lineage>
        <taxon>Eukaryota</taxon>
        <taxon>Viridiplantae</taxon>
        <taxon>Streptophyta</taxon>
        <taxon>Embryophyta</taxon>
        <taxon>Tracheophyta</taxon>
        <taxon>Spermatophyta</taxon>
        <taxon>Magnoliopsida</taxon>
        <taxon>eudicotyledons</taxon>
        <taxon>Gunneridae</taxon>
        <taxon>Pentapetalae</taxon>
        <taxon>rosids</taxon>
        <taxon>fabids</taxon>
        <taxon>Cucurbitales</taxon>
        <taxon>Cucurbitaceae</taxon>
        <taxon>Momordiceae</taxon>
        <taxon>Momordica</taxon>
    </lineage>
</organism>
<dbReference type="Pfam" id="PF14368">
    <property type="entry name" value="LTP_2"/>
    <property type="match status" value="1"/>
</dbReference>
<accession>A0A6J1DZG7</accession>
<feature type="signal peptide" evidence="1">
    <location>
        <begin position="1"/>
        <end position="18"/>
    </location>
</feature>
<evidence type="ECO:0000256" key="1">
    <source>
        <dbReference type="SAM" id="SignalP"/>
    </source>
</evidence>
<proteinExistence type="predicted"/>
<evidence type="ECO:0000313" key="4">
    <source>
        <dbReference type="RefSeq" id="XP_022157891.1"/>
    </source>
</evidence>
<dbReference type="OrthoDB" id="653734at2759"/>
<name>A0A6J1DZG7_MOMCH</name>
<dbReference type="GeneID" id="111024499"/>
<sequence>MAILIKTFKAFAAIAVLGMLLSSKDNITVYGQCKGNMEDMVARCGNVAQIGAPEEDPSPACCNAVSTADVRCMCQHMTAEAERVLDMSKVVHVADFCGNPIPHGSKCGSYTVP</sequence>
<evidence type="ECO:0000259" key="2">
    <source>
        <dbReference type="Pfam" id="PF14368"/>
    </source>
</evidence>
<keyword evidence="1" id="KW-0732">Signal</keyword>
<dbReference type="KEGG" id="mcha:111024499"/>
<feature type="domain" description="Bifunctional inhibitor/plant lipid transfer protein/seed storage helical" evidence="2">
    <location>
        <begin position="26"/>
        <end position="107"/>
    </location>
</feature>